<dbReference type="AlphaFoldDB" id="A0A8J3N654"/>
<dbReference type="SUPFAM" id="SSF46689">
    <property type="entry name" value="Homeodomain-like"/>
    <property type="match status" value="1"/>
</dbReference>
<name>A0A8J3N654_9CHLR</name>
<dbReference type="Pfam" id="PF13565">
    <property type="entry name" value="HTH_32"/>
    <property type="match status" value="1"/>
</dbReference>
<protein>
    <recommendedName>
        <fullName evidence="3">Helix-turn-helix domain-containing protein</fullName>
    </recommendedName>
</protein>
<gene>
    <name evidence="1" type="ORF">KSF_098520</name>
</gene>
<comment type="caution">
    <text evidence="1">The sequence shown here is derived from an EMBL/GenBank/DDBJ whole genome shotgun (WGS) entry which is preliminary data.</text>
</comment>
<evidence type="ECO:0008006" key="3">
    <source>
        <dbReference type="Google" id="ProtNLM"/>
    </source>
</evidence>
<sequence length="157" mass="17836">MRGPKAAKLTLSEREKDELERLARGHNIPQHHALRGRMILLASAGKSNAEIARDLHTCDDTVRLWRRRWISSQATSLGDLSVKERLEEHPRSGRPPRITAEQTCQLVAIACTPPSDHPTSHWTPRELADEVMARGIIDQISPRHASRLLKRRLSNRI</sequence>
<keyword evidence="2" id="KW-1185">Reference proteome</keyword>
<reference evidence="1" key="1">
    <citation type="submission" date="2020-10" db="EMBL/GenBank/DDBJ databases">
        <title>Taxonomic study of unclassified bacteria belonging to the class Ktedonobacteria.</title>
        <authorList>
            <person name="Yabe S."/>
            <person name="Wang C.M."/>
            <person name="Zheng Y."/>
            <person name="Sakai Y."/>
            <person name="Cavaletti L."/>
            <person name="Monciardini P."/>
            <person name="Donadio S."/>
        </authorList>
    </citation>
    <scope>NUCLEOTIDE SEQUENCE</scope>
    <source>
        <strain evidence="1">ID150040</strain>
    </source>
</reference>
<dbReference type="RefSeq" id="WP_220210426.1">
    <property type="nucleotide sequence ID" value="NZ_BNJK01000002.1"/>
</dbReference>
<accession>A0A8J3N654</accession>
<evidence type="ECO:0000313" key="2">
    <source>
        <dbReference type="Proteomes" id="UP000597444"/>
    </source>
</evidence>
<proteinExistence type="predicted"/>
<evidence type="ECO:0000313" key="1">
    <source>
        <dbReference type="EMBL" id="GHO99804.1"/>
    </source>
</evidence>
<dbReference type="InterPro" id="IPR009057">
    <property type="entry name" value="Homeodomain-like_sf"/>
</dbReference>
<organism evidence="1 2">
    <name type="scientific">Reticulibacter mediterranei</name>
    <dbReference type="NCBI Taxonomy" id="2778369"/>
    <lineage>
        <taxon>Bacteria</taxon>
        <taxon>Bacillati</taxon>
        <taxon>Chloroflexota</taxon>
        <taxon>Ktedonobacteria</taxon>
        <taxon>Ktedonobacterales</taxon>
        <taxon>Reticulibacteraceae</taxon>
        <taxon>Reticulibacter</taxon>
    </lineage>
</organism>
<dbReference type="Proteomes" id="UP000597444">
    <property type="component" value="Unassembled WGS sequence"/>
</dbReference>
<dbReference type="EMBL" id="BNJK01000002">
    <property type="protein sequence ID" value="GHO99804.1"/>
    <property type="molecule type" value="Genomic_DNA"/>
</dbReference>